<dbReference type="InterPro" id="IPR051785">
    <property type="entry name" value="MMCE/EMCE_epimerase"/>
</dbReference>
<accession>A0A369KWP7</accession>
<keyword evidence="4" id="KW-0413">Isomerase</keyword>
<evidence type="ECO:0000256" key="1">
    <source>
        <dbReference type="ARBA" id="ARBA00009308"/>
    </source>
</evidence>
<sequence>MKINRINHLGIVPKDASLAKQFFTGILGLPYEGGEVVDDQQVTVDFIRCENSRLELLQATSTDSSIAKFLATRGAGIQHVALDVDDLDSWVNHLKKNQIRLIDEKPKKGAHNTRIVFIHPHSTGGILVELVEEKQNKN</sequence>
<evidence type="ECO:0000256" key="2">
    <source>
        <dbReference type="ARBA" id="ARBA00022723"/>
    </source>
</evidence>
<name>A0A369KWP7_9BACT</name>
<comment type="similarity">
    <text evidence="1">Belongs to the methylmalonyl-CoA epimerase family.</text>
</comment>
<dbReference type="SUPFAM" id="SSF54593">
    <property type="entry name" value="Glyoxalase/Bleomycin resistance protein/Dihydroxybiphenyl dioxygenase"/>
    <property type="match status" value="1"/>
</dbReference>
<dbReference type="GO" id="GO:0046491">
    <property type="term" value="P:L-methylmalonyl-CoA metabolic process"/>
    <property type="evidence" value="ECO:0007669"/>
    <property type="project" value="TreeGrafter"/>
</dbReference>
<dbReference type="Gene3D" id="3.10.180.10">
    <property type="entry name" value="2,3-Dihydroxybiphenyl 1,2-Dioxygenase, domain 1"/>
    <property type="match status" value="1"/>
</dbReference>
<comment type="caution">
    <text evidence="4">The sequence shown here is derived from an EMBL/GenBank/DDBJ whole genome shotgun (WGS) entry which is preliminary data.</text>
</comment>
<dbReference type="InterPro" id="IPR017515">
    <property type="entry name" value="MeMalonyl-CoA_epimerase"/>
</dbReference>
<evidence type="ECO:0000313" key="5">
    <source>
        <dbReference type="Proteomes" id="UP000253934"/>
    </source>
</evidence>
<feature type="domain" description="VOC" evidence="3">
    <location>
        <begin position="5"/>
        <end position="133"/>
    </location>
</feature>
<proteinExistence type="inferred from homology"/>
<evidence type="ECO:0000313" key="4">
    <source>
        <dbReference type="EMBL" id="RDB37247.1"/>
    </source>
</evidence>
<dbReference type="PANTHER" id="PTHR43048">
    <property type="entry name" value="METHYLMALONYL-COA EPIMERASE"/>
    <property type="match status" value="1"/>
</dbReference>
<dbReference type="GO" id="GO:0046872">
    <property type="term" value="F:metal ion binding"/>
    <property type="evidence" value="ECO:0007669"/>
    <property type="project" value="UniProtKB-KW"/>
</dbReference>
<dbReference type="NCBIfam" id="TIGR03081">
    <property type="entry name" value="metmalonyl_epim"/>
    <property type="match status" value="1"/>
</dbReference>
<dbReference type="InterPro" id="IPR029068">
    <property type="entry name" value="Glyas_Bleomycin-R_OHBP_Dase"/>
</dbReference>
<dbReference type="CDD" id="cd07249">
    <property type="entry name" value="MMCE"/>
    <property type="match status" value="1"/>
</dbReference>
<reference evidence="4" key="1">
    <citation type="submission" date="2018-04" db="EMBL/GenBank/DDBJ databases">
        <title>Draft genome sequence of the Candidatus Spirobacillus cienkowskii, a pathogen of freshwater Daphnia species, reconstructed from hemolymph metagenomic reads.</title>
        <authorList>
            <person name="Bresciani L."/>
            <person name="Lemos L.N."/>
            <person name="Wale N."/>
            <person name="Lin J.Y."/>
            <person name="Fernandes G.R."/>
            <person name="Duffy M.A."/>
            <person name="Rodrigues J.M."/>
        </authorList>
    </citation>
    <scope>NUCLEOTIDE SEQUENCE [LARGE SCALE GENOMIC DNA]</scope>
    <source>
        <strain evidence="4">Binning01</strain>
    </source>
</reference>
<keyword evidence="2" id="KW-0479">Metal-binding</keyword>
<dbReference type="Proteomes" id="UP000253934">
    <property type="component" value="Unassembled WGS sequence"/>
</dbReference>
<protein>
    <submittedName>
        <fullName evidence="4">Methylmalonyl-CoA epimerase</fullName>
        <ecNumber evidence="4">5.1.99.1</ecNumber>
    </submittedName>
</protein>
<dbReference type="EC" id="5.1.99.1" evidence="4"/>
<dbReference type="InterPro" id="IPR037523">
    <property type="entry name" value="VOC_core"/>
</dbReference>
<dbReference type="PROSITE" id="PS51819">
    <property type="entry name" value="VOC"/>
    <property type="match status" value="1"/>
</dbReference>
<dbReference type="EMBL" id="QOVW01000004">
    <property type="protein sequence ID" value="RDB37247.1"/>
    <property type="molecule type" value="Genomic_DNA"/>
</dbReference>
<dbReference type="GO" id="GO:0004493">
    <property type="term" value="F:methylmalonyl-CoA epimerase activity"/>
    <property type="evidence" value="ECO:0007669"/>
    <property type="project" value="UniProtKB-EC"/>
</dbReference>
<dbReference type="PANTHER" id="PTHR43048:SF3">
    <property type="entry name" value="METHYLMALONYL-COA EPIMERASE, MITOCHONDRIAL"/>
    <property type="match status" value="1"/>
</dbReference>
<evidence type="ECO:0000259" key="3">
    <source>
        <dbReference type="PROSITE" id="PS51819"/>
    </source>
</evidence>
<gene>
    <name evidence="4" type="primary">mce</name>
    <name evidence="4" type="ORF">DCC88_01050</name>
</gene>
<dbReference type="AlphaFoldDB" id="A0A369KWP7"/>
<keyword evidence="5" id="KW-1185">Reference proteome</keyword>
<dbReference type="Pfam" id="PF13669">
    <property type="entry name" value="Glyoxalase_4"/>
    <property type="match status" value="1"/>
</dbReference>
<organism evidence="4 5">
    <name type="scientific">Spirobacillus cienkowskii</name>
    <dbReference type="NCBI Taxonomy" id="495820"/>
    <lineage>
        <taxon>Bacteria</taxon>
        <taxon>Pseudomonadati</taxon>
        <taxon>Bdellovibrionota</taxon>
        <taxon>Oligoflexia</taxon>
        <taxon>Silvanigrellales</taxon>
        <taxon>Spirobacillus</taxon>
    </lineage>
</organism>
<dbReference type="RefSeq" id="WP_338635905.1">
    <property type="nucleotide sequence ID" value="NZ_CP146516.1"/>
</dbReference>